<dbReference type="AlphaFoldDB" id="A0A366IP13"/>
<sequence length="464" mass="51402">MVSLKEDDRKVVETLWRRIADRKARNELRSEYVEGERVLTKMGFSIPPGMESLQLAVGWPRKTCEVKSSRLVPDGFSARVETPLMDDLDDVFFSNQGEVVERLAIDAAVKHGVSFVFTTRGDESVGEPAELMTVRTALSASAIVDPRSRQTKYAVEILDNTRLNFYKPGSVVECERTSGDWRVLAAYPTGTKRVLCTPYVYGWSVEKPFGSSAVTRPLMGFTDGAVRVLLRQEVSAEFYSAPRLAALGADESVFMDQDGNIRPAWAAIMGSVWAVPDEEDEITGERSRVELHSLPQMSMQPHSDQLRTIAQMVSGETTIPLSYLGVMQDSNPTSAEAVEAHEIDLVRVTRNQFPFLGAGREQLALDVLTLRHGDLDEAARKDLRGLKARWVDPRYKSVVEQSQFVAQQVGSGNFQPGTEATLAQLPITAEDARRIAEENRRAAGSSVIERLVGQAETPDTPPRE</sequence>
<gene>
    <name evidence="2" type="ORF">DFO65_103377</name>
</gene>
<organism evidence="2 3">
    <name type="scientific">Brevibacterium celere</name>
    <dbReference type="NCBI Taxonomy" id="225845"/>
    <lineage>
        <taxon>Bacteria</taxon>
        <taxon>Bacillati</taxon>
        <taxon>Actinomycetota</taxon>
        <taxon>Actinomycetes</taxon>
        <taxon>Micrococcales</taxon>
        <taxon>Brevibacteriaceae</taxon>
        <taxon>Brevibacterium</taxon>
    </lineage>
</organism>
<dbReference type="RefSeq" id="WP_113903534.1">
    <property type="nucleotide sequence ID" value="NZ_QNSB01000003.1"/>
</dbReference>
<feature type="region of interest" description="Disordered" evidence="1">
    <location>
        <begin position="438"/>
        <end position="464"/>
    </location>
</feature>
<reference evidence="2 3" key="1">
    <citation type="submission" date="2018-06" db="EMBL/GenBank/DDBJ databases">
        <title>Freshwater and sediment microbial communities from various areas in North America, analyzing microbe dynamics in response to fracking.</title>
        <authorList>
            <person name="Lamendella R."/>
        </authorList>
    </citation>
    <scope>NUCLEOTIDE SEQUENCE [LARGE SCALE GENOMIC DNA]</scope>
    <source>
        <strain evidence="2 3">3b_TX</strain>
    </source>
</reference>
<name>A0A366IP13_9MICO</name>
<evidence type="ECO:0000313" key="2">
    <source>
        <dbReference type="EMBL" id="RBP73079.1"/>
    </source>
</evidence>
<proteinExistence type="predicted"/>
<evidence type="ECO:0000313" key="3">
    <source>
        <dbReference type="Proteomes" id="UP000253509"/>
    </source>
</evidence>
<comment type="caution">
    <text evidence="2">The sequence shown here is derived from an EMBL/GenBank/DDBJ whole genome shotgun (WGS) entry which is preliminary data.</text>
</comment>
<protein>
    <submittedName>
        <fullName evidence="2">SPP1 Gp6-like portal protein</fullName>
    </submittedName>
</protein>
<evidence type="ECO:0000256" key="1">
    <source>
        <dbReference type="SAM" id="MobiDB-lite"/>
    </source>
</evidence>
<keyword evidence="3" id="KW-1185">Reference proteome</keyword>
<dbReference type="EMBL" id="QNSB01000003">
    <property type="protein sequence ID" value="RBP73079.1"/>
    <property type="molecule type" value="Genomic_DNA"/>
</dbReference>
<accession>A0A366IP13</accession>
<dbReference type="Proteomes" id="UP000253509">
    <property type="component" value="Unassembled WGS sequence"/>
</dbReference>